<dbReference type="InterPro" id="IPR022163">
    <property type="entry name" value="GTP_CH_N"/>
</dbReference>
<dbReference type="PANTHER" id="PTHR47259">
    <property type="match status" value="1"/>
</dbReference>
<dbReference type="Pfam" id="PF12471">
    <property type="entry name" value="GTP_CH_N"/>
    <property type="match status" value="1"/>
</dbReference>
<feature type="non-terminal residue" evidence="3">
    <location>
        <position position="398"/>
    </location>
</feature>
<evidence type="ECO:0000256" key="1">
    <source>
        <dbReference type="SAM" id="MobiDB-lite"/>
    </source>
</evidence>
<proteinExistence type="predicted"/>
<protein>
    <submittedName>
        <fullName evidence="3">Uracil-regulated protein 1</fullName>
    </submittedName>
</protein>
<dbReference type="OrthoDB" id="57939at2759"/>
<gene>
    <name evidence="3" type="ORF">NEOLI_004682</name>
</gene>
<accession>A0A1U7LI64</accession>
<comment type="caution">
    <text evidence="3">The sequence shown here is derived from an EMBL/GenBank/DDBJ whole genome shotgun (WGS) entry which is preliminary data.</text>
</comment>
<feature type="domain" description="GTP cyclohydrolase N-terminal" evidence="2">
    <location>
        <begin position="150"/>
        <end position="341"/>
    </location>
</feature>
<evidence type="ECO:0000259" key="2">
    <source>
        <dbReference type="Pfam" id="PF12471"/>
    </source>
</evidence>
<feature type="region of interest" description="Disordered" evidence="1">
    <location>
        <begin position="75"/>
        <end position="95"/>
    </location>
</feature>
<dbReference type="AlphaFoldDB" id="A0A1U7LI64"/>
<organism evidence="3 4">
    <name type="scientific">Neolecta irregularis (strain DAH-3)</name>
    <dbReference type="NCBI Taxonomy" id="1198029"/>
    <lineage>
        <taxon>Eukaryota</taxon>
        <taxon>Fungi</taxon>
        <taxon>Dikarya</taxon>
        <taxon>Ascomycota</taxon>
        <taxon>Taphrinomycotina</taxon>
        <taxon>Neolectales</taxon>
        <taxon>Neolectaceae</taxon>
        <taxon>Neolecta</taxon>
    </lineage>
</organism>
<name>A0A1U7LI64_NEOID</name>
<dbReference type="Proteomes" id="UP000186594">
    <property type="component" value="Unassembled WGS sequence"/>
</dbReference>
<dbReference type="STRING" id="1198029.A0A1U7LI64"/>
<evidence type="ECO:0000313" key="3">
    <source>
        <dbReference type="EMBL" id="OLL22318.1"/>
    </source>
</evidence>
<dbReference type="PANTHER" id="PTHR47259:SF2">
    <property type="entry name" value="URACIL-REGULATED PROTEIN 1"/>
    <property type="match status" value="1"/>
</dbReference>
<keyword evidence="4" id="KW-1185">Reference proteome</keyword>
<evidence type="ECO:0000313" key="4">
    <source>
        <dbReference type="Proteomes" id="UP000186594"/>
    </source>
</evidence>
<dbReference type="EMBL" id="LXFE01003498">
    <property type="protein sequence ID" value="OLL22318.1"/>
    <property type="molecule type" value="Genomic_DNA"/>
</dbReference>
<reference evidence="3 4" key="1">
    <citation type="submission" date="2016-04" db="EMBL/GenBank/DDBJ databases">
        <title>Evolutionary innovation and constraint leading to complex multicellularity in the Ascomycota.</title>
        <authorList>
            <person name="Cisse O."/>
            <person name="Nguyen A."/>
            <person name="Hewitt D.A."/>
            <person name="Jedd G."/>
            <person name="Stajich J.E."/>
        </authorList>
    </citation>
    <scope>NUCLEOTIDE SEQUENCE [LARGE SCALE GENOMIC DNA]</scope>
    <source>
        <strain evidence="3 4">DAH-3</strain>
    </source>
</reference>
<sequence length="398" mass="43241">MPPSLNVPVDSFKITNNQAAMTDSPVTLTESNALLLQAITELQRGQKELSEKLNSTLSSIVSAVENLKLQVDSQNSPMHQRTFSSSSLQSLSPAPTAPGTIDVNLDTIVADQPVDTPKKLQVVPISPSSSPGPLSAVPRKLYSSSPWGSRVILTTYPGQSNIDPFPLSWGHLDPLIRGPIVVSRQPSTLRKRNAIGAHGGSYSIYHSLAVAMGDLPVNHRPNFAFSEPPVQVGPFPQWGDPEKIVAMDPFGHMTTRLYSDYINKGIDIRPTIAITKAHMKLHEIEDAVKTGRLRIDGHVVLNKTGEIAVTKVAVEPVWFLPGVAKRFGIDEGTLRRALFEDTGGSYPELITRNDLKIFLPPIGGLTAYIFGPVERVSDPNVKLALRVHDECNGSDVFS</sequence>